<feature type="region of interest" description="Disordered" evidence="1">
    <location>
        <begin position="779"/>
        <end position="818"/>
    </location>
</feature>
<feature type="region of interest" description="Disordered" evidence="1">
    <location>
        <begin position="180"/>
        <end position="221"/>
    </location>
</feature>
<dbReference type="AlphaFoldDB" id="A0AAJ0CFQ4"/>
<dbReference type="Pfam" id="PF02764">
    <property type="entry name" value="Diphtheria_T"/>
    <property type="match status" value="1"/>
</dbReference>
<feature type="compositionally biased region" description="Polar residues" evidence="1">
    <location>
        <begin position="779"/>
        <end position="790"/>
    </location>
</feature>
<feature type="compositionally biased region" description="Polar residues" evidence="1">
    <location>
        <begin position="807"/>
        <end position="818"/>
    </location>
</feature>
<organism evidence="2 3">
    <name type="scientific">Conoideocrella luteorostrata</name>
    <dbReference type="NCBI Taxonomy" id="1105319"/>
    <lineage>
        <taxon>Eukaryota</taxon>
        <taxon>Fungi</taxon>
        <taxon>Dikarya</taxon>
        <taxon>Ascomycota</taxon>
        <taxon>Pezizomycotina</taxon>
        <taxon>Sordariomycetes</taxon>
        <taxon>Hypocreomycetidae</taxon>
        <taxon>Hypocreales</taxon>
        <taxon>Clavicipitaceae</taxon>
        <taxon>Conoideocrella</taxon>
    </lineage>
</organism>
<evidence type="ECO:0000313" key="2">
    <source>
        <dbReference type="EMBL" id="KAK2592208.1"/>
    </source>
</evidence>
<evidence type="ECO:0000256" key="1">
    <source>
        <dbReference type="SAM" id="MobiDB-lite"/>
    </source>
</evidence>
<comment type="caution">
    <text evidence="2">The sequence shown here is derived from an EMBL/GenBank/DDBJ whole genome shotgun (WGS) entry which is preliminary data.</text>
</comment>
<sequence>MKDFYNRGLQNVKGKWVSKSGNLFEGLPTSNLQEIDLTTVSKDRGKYRVIVTKNKMFIGITEHVEADNVRSLYDVNEKAKAGEFLNGGSLPESIKTTNSLSVSRKQIAEAMDGKVRGSKVGDGWAREIKELDGSLSKNIRVVYKGNTFIRLEDFSNEDNIRPVYTPPPCKRDGTPCPYHISDSTEEITNDNRPGEVSAGSEELGVAETPNNNRPGEVGASPEELDVAKTAEEVSEMEFAAFARAFGLDAIPKKWKMKFSEVRPKLLGYKPLMPKSPNLRAGSGGVAGAKLFGAVGVAAWVNGVIQAFRQDASALDRAAAITAIIPFVGCAVGRAAKDKNNENSVINSIDEALCYLGDGLLLGGFAPAAVVVGFARVIIQSFKPPPELPKEEEIQRARDESWKDFISEQVFTFIYSHENLYPEGRNGSFAPMLESALKIESLAVISRIAQEIGALNASSRISSPNLDQKQLQISAQNATEKVREEALAEVVKRQQNTLLGLPFSLRDNFEASLSASAREYNSKFIKEITSSAMIKKHSPSELVSDIAIGETALVGPADHKEIKYGEAKRRMEKISEFLQKQPLPMPSLFEVAFVLGQSKGMKITPRTLSIQDFLKQRVAPISNSLASAITITHATSVVRLLQGEIKEDQLPTTYPLLNNDIRHQLNILLSIKLGKIYEDAKVANADKLNGRFLSPTERDSLVRPLVPPIVTKPNTTVLVGLLIGLSNTIAEAKLNESSHELPEKQREDVNKKSNIFQTLVNRPQGPETILKLQFESDATSRAENSTNSTSLKAIMTRDKDPRRELNLGSRNETKTTNSDGELLLAALTYAEKQTQRMRDMVARKLG</sequence>
<dbReference type="EMBL" id="JASWJB010000280">
    <property type="protein sequence ID" value="KAK2592208.1"/>
    <property type="molecule type" value="Genomic_DNA"/>
</dbReference>
<keyword evidence="3" id="KW-1185">Reference proteome</keyword>
<dbReference type="Gene3D" id="1.10.490.40">
    <property type="entry name" value="Diphtheria toxin, translocation domain"/>
    <property type="match status" value="1"/>
</dbReference>
<evidence type="ECO:0000313" key="3">
    <source>
        <dbReference type="Proteomes" id="UP001251528"/>
    </source>
</evidence>
<feature type="compositionally biased region" description="Basic and acidic residues" evidence="1">
    <location>
        <begin position="794"/>
        <end position="804"/>
    </location>
</feature>
<reference evidence="2" key="1">
    <citation type="submission" date="2023-06" db="EMBL/GenBank/DDBJ databases">
        <title>Conoideocrella luteorostrata (Hypocreales: Clavicipitaceae), a potential biocontrol fungus for elongate hemlock scale in United States Christmas tree production areas.</title>
        <authorList>
            <person name="Barrett H."/>
            <person name="Lovett B."/>
            <person name="Macias A.M."/>
            <person name="Stajich J.E."/>
            <person name="Kasson M.T."/>
        </authorList>
    </citation>
    <scope>NUCLEOTIDE SEQUENCE</scope>
    <source>
        <strain evidence="2">ARSEF 14590</strain>
    </source>
</reference>
<proteinExistence type="predicted"/>
<accession>A0AAJ0CFQ4</accession>
<name>A0AAJ0CFQ4_9HYPO</name>
<gene>
    <name evidence="2" type="ORF">QQS21_010096</name>
</gene>
<dbReference type="Proteomes" id="UP001251528">
    <property type="component" value="Unassembled WGS sequence"/>
</dbReference>
<protein>
    <submittedName>
        <fullName evidence="2">Uncharacterized protein</fullName>
    </submittedName>
</protein>